<dbReference type="EMBL" id="OU342829">
    <property type="protein sequence ID" value="CAG7580517.1"/>
    <property type="molecule type" value="Genomic_DNA"/>
</dbReference>
<sequence length="213" mass="24981">MKYIKDYRSYKESVQIDLTDQNLSDLLESLTIWEDSLLSSIKAEEQDIVEVFKYVRDTKGKLDIEELSDDTKFVEALSNIGLRKSTVQNTDDFETFIDKTLKFMPIFKVDDNDLMNPIFLMLQSWNESLNGWNDVKLYRVNDDIKKFYDKLSSKTIEITDKSDNKNYIYVTANSGNDWELKNLKDETESFKKFLRNEELKDLVSSKDLVVSIV</sequence>
<organism evidence="1">
    <name type="scientific">uncultured marine phage</name>
    <dbReference type="NCBI Taxonomy" id="707152"/>
    <lineage>
        <taxon>Viruses</taxon>
        <taxon>environmental samples</taxon>
    </lineage>
</organism>
<proteinExistence type="predicted"/>
<protein>
    <submittedName>
        <fullName evidence="1">Uncharacterized protein</fullName>
    </submittedName>
</protein>
<name>A0A8D9CA26_9VIRU</name>
<gene>
    <name evidence="1" type="ORF">SLAVMIC_00455</name>
</gene>
<accession>A0A8D9CA26</accession>
<evidence type="ECO:0000313" key="1">
    <source>
        <dbReference type="EMBL" id="CAG7580517.1"/>
    </source>
</evidence>
<reference evidence="1" key="1">
    <citation type="submission" date="2021-06" db="EMBL/GenBank/DDBJ databases">
        <authorList>
            <person name="Gannon L."/>
            <person name="Redgwell R T."/>
            <person name="Michniewski S."/>
            <person name="Harrison D C."/>
            <person name="Millard A."/>
        </authorList>
    </citation>
    <scope>NUCLEOTIDE SEQUENCE</scope>
</reference>